<comment type="caution">
    <text evidence="1">The sequence shown here is derived from an EMBL/GenBank/DDBJ whole genome shotgun (WGS) entry which is preliminary data.</text>
</comment>
<organism evidence="1 2">
    <name type="scientific">Stachybotrys elegans</name>
    <dbReference type="NCBI Taxonomy" id="80388"/>
    <lineage>
        <taxon>Eukaryota</taxon>
        <taxon>Fungi</taxon>
        <taxon>Dikarya</taxon>
        <taxon>Ascomycota</taxon>
        <taxon>Pezizomycotina</taxon>
        <taxon>Sordariomycetes</taxon>
        <taxon>Hypocreomycetidae</taxon>
        <taxon>Hypocreales</taxon>
        <taxon>Stachybotryaceae</taxon>
        <taxon>Stachybotrys</taxon>
    </lineage>
</organism>
<dbReference type="EMBL" id="JAGPNK010000007">
    <property type="protein sequence ID" value="KAH7318513.1"/>
    <property type="molecule type" value="Genomic_DNA"/>
</dbReference>
<dbReference type="Proteomes" id="UP000813444">
    <property type="component" value="Unassembled WGS sequence"/>
</dbReference>
<gene>
    <name evidence="1" type="ORF">B0I35DRAFT_244790</name>
</gene>
<accession>A0A8K0SVD6</accession>
<proteinExistence type="predicted"/>
<protein>
    <submittedName>
        <fullName evidence="1">Uncharacterized protein</fullName>
    </submittedName>
</protein>
<name>A0A8K0SVD6_9HYPO</name>
<dbReference type="AlphaFoldDB" id="A0A8K0SVD6"/>
<evidence type="ECO:0000313" key="2">
    <source>
        <dbReference type="Proteomes" id="UP000813444"/>
    </source>
</evidence>
<reference evidence="1" key="1">
    <citation type="journal article" date="2021" name="Nat. Commun.">
        <title>Genetic determinants of endophytism in the Arabidopsis root mycobiome.</title>
        <authorList>
            <person name="Mesny F."/>
            <person name="Miyauchi S."/>
            <person name="Thiergart T."/>
            <person name="Pickel B."/>
            <person name="Atanasova L."/>
            <person name="Karlsson M."/>
            <person name="Huettel B."/>
            <person name="Barry K.W."/>
            <person name="Haridas S."/>
            <person name="Chen C."/>
            <person name="Bauer D."/>
            <person name="Andreopoulos W."/>
            <person name="Pangilinan J."/>
            <person name="LaButti K."/>
            <person name="Riley R."/>
            <person name="Lipzen A."/>
            <person name="Clum A."/>
            <person name="Drula E."/>
            <person name="Henrissat B."/>
            <person name="Kohler A."/>
            <person name="Grigoriev I.V."/>
            <person name="Martin F.M."/>
            <person name="Hacquard S."/>
        </authorList>
    </citation>
    <scope>NUCLEOTIDE SEQUENCE</scope>
    <source>
        <strain evidence="1">MPI-CAGE-CH-0235</strain>
    </source>
</reference>
<evidence type="ECO:0000313" key="1">
    <source>
        <dbReference type="EMBL" id="KAH7318513.1"/>
    </source>
</evidence>
<sequence>MLPYMAWRCLSQPVLFRRLILKWFLMSPPCGNGLSDPSVSECTRLDHGRYAARDENESHKMCTNRAREHRGSVYSCACGRTLKVLPCSARPGTGEVFLPLKAERVAGGGSACSEPG</sequence>
<keyword evidence="2" id="KW-1185">Reference proteome</keyword>